<evidence type="ECO:0000313" key="3">
    <source>
        <dbReference type="Proteomes" id="UP000316416"/>
    </source>
</evidence>
<organism evidence="2 3">
    <name type="scientific">Shewanella eurypsychrophilus</name>
    <dbReference type="NCBI Taxonomy" id="2593656"/>
    <lineage>
        <taxon>Bacteria</taxon>
        <taxon>Pseudomonadati</taxon>
        <taxon>Pseudomonadota</taxon>
        <taxon>Gammaproteobacteria</taxon>
        <taxon>Alteromonadales</taxon>
        <taxon>Shewanellaceae</taxon>
        <taxon>Shewanella</taxon>
    </lineage>
</organism>
<sequence>MRHSSRQKHLKHVHRSAHIRRMRYFRTVQSVKGYASGQELASDTSSPMTKATPQSLDKVAELS</sequence>
<keyword evidence="3" id="KW-1185">Reference proteome</keyword>
<dbReference type="EMBL" id="CP045503">
    <property type="protein sequence ID" value="QPG58910.1"/>
    <property type="molecule type" value="Genomic_DNA"/>
</dbReference>
<dbReference type="Proteomes" id="UP000316416">
    <property type="component" value="Chromosome"/>
</dbReference>
<gene>
    <name evidence="2" type="ORF">FM038_016915</name>
</gene>
<name>A0ABX6V8D6_9GAMM</name>
<evidence type="ECO:0000256" key="1">
    <source>
        <dbReference type="SAM" id="MobiDB-lite"/>
    </source>
</evidence>
<evidence type="ECO:0000313" key="2">
    <source>
        <dbReference type="EMBL" id="QPG58910.1"/>
    </source>
</evidence>
<accession>A0ABX6V8D6</accession>
<feature type="region of interest" description="Disordered" evidence="1">
    <location>
        <begin position="35"/>
        <end position="63"/>
    </location>
</feature>
<reference evidence="2" key="1">
    <citation type="submission" date="2021-07" db="EMBL/GenBank/DDBJ databases">
        <title>Shewanella sp. YLB-07 whole genome sequence.</title>
        <authorList>
            <person name="Yu L."/>
        </authorList>
    </citation>
    <scope>NUCLEOTIDE SEQUENCE</scope>
    <source>
        <strain evidence="2">YLB-08</strain>
    </source>
</reference>
<protein>
    <submittedName>
        <fullName evidence="2">Uncharacterized protein</fullName>
    </submittedName>
</protein>
<feature type="compositionally biased region" description="Polar residues" evidence="1">
    <location>
        <begin position="39"/>
        <end position="55"/>
    </location>
</feature>
<proteinExistence type="predicted"/>
<dbReference type="RefSeq" id="WP_142874530.1">
    <property type="nucleotide sequence ID" value="NZ_CP045503.2"/>
</dbReference>